<reference evidence="2 3" key="1">
    <citation type="journal article" date="2012" name="PLoS Pathog.">
        <title>Diverse lifestyles and strategies of plant pathogenesis encoded in the genomes of eighteen Dothideomycetes fungi.</title>
        <authorList>
            <person name="Ohm R.A."/>
            <person name="Feau N."/>
            <person name="Henrissat B."/>
            <person name="Schoch C.L."/>
            <person name="Horwitz B.A."/>
            <person name="Barry K.W."/>
            <person name="Condon B.J."/>
            <person name="Copeland A.C."/>
            <person name="Dhillon B."/>
            <person name="Glaser F."/>
            <person name="Hesse C.N."/>
            <person name="Kosti I."/>
            <person name="LaButti K."/>
            <person name="Lindquist E.A."/>
            <person name="Lucas S."/>
            <person name="Salamov A.A."/>
            <person name="Bradshaw R.E."/>
            <person name="Ciuffetti L."/>
            <person name="Hamelin R.C."/>
            <person name="Kema G.H.J."/>
            <person name="Lawrence C."/>
            <person name="Scott J.A."/>
            <person name="Spatafora J.W."/>
            <person name="Turgeon B.G."/>
            <person name="de Wit P.J.G.M."/>
            <person name="Zhong S."/>
            <person name="Goodwin S.B."/>
            <person name="Grigoriev I.V."/>
        </authorList>
    </citation>
    <scope>NUCLEOTIDE SEQUENCE [LARGE SCALE GENOMIC DNA]</scope>
    <source>
        <strain evidence="3">28A</strain>
    </source>
</reference>
<dbReference type="GeneID" id="19404568"/>
<dbReference type="EMBL" id="KB908637">
    <property type="protein sequence ID" value="EOA85770.1"/>
    <property type="molecule type" value="Genomic_DNA"/>
</dbReference>
<accession>R0IL29</accession>
<reference evidence="2 3" key="2">
    <citation type="journal article" date="2013" name="PLoS Genet.">
        <title>Comparative genome structure, secondary metabolite, and effector coding capacity across Cochliobolus pathogens.</title>
        <authorList>
            <person name="Condon B.J."/>
            <person name="Leng Y."/>
            <person name="Wu D."/>
            <person name="Bushley K.E."/>
            <person name="Ohm R.A."/>
            <person name="Otillar R."/>
            <person name="Martin J."/>
            <person name="Schackwitz W."/>
            <person name="Grimwood J."/>
            <person name="MohdZainudin N."/>
            <person name="Xue C."/>
            <person name="Wang R."/>
            <person name="Manning V.A."/>
            <person name="Dhillon B."/>
            <person name="Tu Z.J."/>
            <person name="Steffenson B.J."/>
            <person name="Salamov A."/>
            <person name="Sun H."/>
            <person name="Lowry S."/>
            <person name="LaButti K."/>
            <person name="Han J."/>
            <person name="Copeland A."/>
            <person name="Lindquist E."/>
            <person name="Barry K."/>
            <person name="Schmutz J."/>
            <person name="Baker S.E."/>
            <person name="Ciuffetti L.M."/>
            <person name="Grigoriev I.V."/>
            <person name="Zhong S."/>
            <person name="Turgeon B.G."/>
        </authorList>
    </citation>
    <scope>NUCLEOTIDE SEQUENCE [LARGE SCALE GENOMIC DNA]</scope>
    <source>
        <strain evidence="3">28A</strain>
    </source>
</reference>
<evidence type="ECO:0000313" key="3">
    <source>
        <dbReference type="Proteomes" id="UP000016935"/>
    </source>
</evidence>
<dbReference type="RefSeq" id="XP_008026543.1">
    <property type="nucleotide sequence ID" value="XM_008028352.1"/>
</dbReference>
<evidence type="ECO:0000256" key="1">
    <source>
        <dbReference type="SAM" id="MobiDB-lite"/>
    </source>
</evidence>
<dbReference type="OrthoDB" id="8249012at2759"/>
<dbReference type="PANTHER" id="PTHR21521">
    <property type="entry name" value="AMUN, ISOFORM A"/>
    <property type="match status" value="1"/>
</dbReference>
<feature type="region of interest" description="Disordered" evidence="1">
    <location>
        <begin position="225"/>
        <end position="295"/>
    </location>
</feature>
<protein>
    <submittedName>
        <fullName evidence="2">Uncharacterized protein</fullName>
    </submittedName>
</protein>
<dbReference type="STRING" id="671987.R0IL29"/>
<gene>
    <name evidence="2" type="ORF">SETTUDRAFT_40028</name>
</gene>
<name>R0IL29_EXST2</name>
<dbReference type="Proteomes" id="UP000016935">
    <property type="component" value="Unassembled WGS sequence"/>
</dbReference>
<dbReference type="PANTHER" id="PTHR21521:SF0">
    <property type="entry name" value="AMUN, ISOFORM A"/>
    <property type="match status" value="1"/>
</dbReference>
<dbReference type="AlphaFoldDB" id="R0IL29"/>
<organism evidence="2 3">
    <name type="scientific">Exserohilum turcicum (strain 28A)</name>
    <name type="common">Northern leaf blight fungus</name>
    <name type="synonym">Setosphaeria turcica</name>
    <dbReference type="NCBI Taxonomy" id="671987"/>
    <lineage>
        <taxon>Eukaryota</taxon>
        <taxon>Fungi</taxon>
        <taxon>Dikarya</taxon>
        <taxon>Ascomycota</taxon>
        <taxon>Pezizomycotina</taxon>
        <taxon>Dothideomycetes</taxon>
        <taxon>Pleosporomycetidae</taxon>
        <taxon>Pleosporales</taxon>
        <taxon>Pleosporineae</taxon>
        <taxon>Pleosporaceae</taxon>
        <taxon>Exserohilum</taxon>
    </lineage>
</organism>
<sequence>MASLHISRISVAAINEVLARYPAMVPEKLRDLDVQRYDGIAAAVANRQDSAKHLTKAEVEKLVEWKLKHGTFRPALMGLVQSNTAQAVEETTKKAYAVLSSTSSTSKRSQADVLGALKILVGLKGIGPATASLLLAVLHPAEIPFFSDELFRWCCWDSEMKKNEGAGWQRKIRYNLKEYEMILGGVEKLKSRLISTEGEAGARVRVADVEKVAWVLGKEMEDVSAGEDMDVSAGKGDAAKQAEESVEEEPQETKLNEAGGSETRAKPAPQKGTKRKAAPAKTAAEGTRKSARTRK</sequence>
<proteinExistence type="predicted"/>
<evidence type="ECO:0000313" key="2">
    <source>
        <dbReference type="EMBL" id="EOA85770.1"/>
    </source>
</evidence>
<dbReference type="eggNOG" id="ENOG502QR55">
    <property type="taxonomic scope" value="Eukaryota"/>
</dbReference>
<dbReference type="HOGENOM" id="CLU_048127_2_0_1"/>
<keyword evidence="3" id="KW-1185">Reference proteome</keyword>